<dbReference type="SMART" id="SM00382">
    <property type="entry name" value="AAA"/>
    <property type="match status" value="1"/>
</dbReference>
<dbReference type="PANTHER" id="PTHR24220">
    <property type="entry name" value="IMPORT ATP-BINDING PROTEIN"/>
    <property type="match status" value="1"/>
</dbReference>
<dbReference type="EMBL" id="NIXT01000115">
    <property type="protein sequence ID" value="OXE34170.1"/>
    <property type="molecule type" value="Genomic_DNA"/>
</dbReference>
<name>A0A227JGL5_VIBPH</name>
<dbReference type="InterPro" id="IPR017871">
    <property type="entry name" value="ABC_transporter-like_CS"/>
</dbReference>
<organism evidence="6 7">
    <name type="scientific">Vibrio parahaemolyticus</name>
    <dbReference type="NCBI Taxonomy" id="670"/>
    <lineage>
        <taxon>Bacteria</taxon>
        <taxon>Pseudomonadati</taxon>
        <taxon>Pseudomonadota</taxon>
        <taxon>Gammaproteobacteria</taxon>
        <taxon>Vibrionales</taxon>
        <taxon>Vibrionaceae</taxon>
        <taxon>Vibrio</taxon>
    </lineage>
</organism>
<proteinExistence type="inferred from homology"/>
<keyword evidence="3 6" id="KW-0067">ATP-binding</keyword>
<dbReference type="PROSITE" id="PS00211">
    <property type="entry name" value="ABC_TRANSPORTER_1"/>
    <property type="match status" value="1"/>
</dbReference>
<dbReference type="InterPro" id="IPR027417">
    <property type="entry name" value="P-loop_NTPase"/>
</dbReference>
<protein>
    <submittedName>
        <fullName evidence="6">Macrolide ABC transporter permease/ATP-binding protein MacB</fullName>
    </submittedName>
</protein>
<feature type="domain" description="ABC transporter" evidence="5">
    <location>
        <begin position="6"/>
        <end position="202"/>
    </location>
</feature>
<accession>A0A227JGL5</accession>
<evidence type="ECO:0000256" key="4">
    <source>
        <dbReference type="ARBA" id="ARBA00038388"/>
    </source>
</evidence>
<feature type="non-terminal residue" evidence="6">
    <location>
        <position position="202"/>
    </location>
</feature>
<dbReference type="GO" id="GO:1902495">
    <property type="term" value="C:transmembrane transporter complex"/>
    <property type="evidence" value="ECO:0007669"/>
    <property type="project" value="UniProtKB-ARBA"/>
</dbReference>
<dbReference type="FunFam" id="3.40.50.300:FF:000032">
    <property type="entry name" value="Export ABC transporter ATP-binding protein"/>
    <property type="match status" value="1"/>
</dbReference>
<dbReference type="GO" id="GO:0022857">
    <property type="term" value="F:transmembrane transporter activity"/>
    <property type="evidence" value="ECO:0007669"/>
    <property type="project" value="TreeGrafter"/>
</dbReference>
<keyword evidence="1" id="KW-0813">Transport</keyword>
<evidence type="ECO:0000259" key="5">
    <source>
        <dbReference type="PROSITE" id="PS50893"/>
    </source>
</evidence>
<comment type="caution">
    <text evidence="6">The sequence shown here is derived from an EMBL/GenBank/DDBJ whole genome shotgun (WGS) entry which is preliminary data.</text>
</comment>
<gene>
    <name evidence="6" type="ORF">CA163_03670</name>
</gene>
<dbReference type="InterPro" id="IPR003439">
    <property type="entry name" value="ABC_transporter-like_ATP-bd"/>
</dbReference>
<evidence type="ECO:0000313" key="7">
    <source>
        <dbReference type="Proteomes" id="UP000214596"/>
    </source>
</evidence>
<keyword evidence="2" id="KW-0547">Nucleotide-binding</keyword>
<dbReference type="SUPFAM" id="SSF52540">
    <property type="entry name" value="P-loop containing nucleoside triphosphate hydrolases"/>
    <property type="match status" value="1"/>
</dbReference>
<dbReference type="InterPro" id="IPR015854">
    <property type="entry name" value="ABC_transpr_LolD-like"/>
</dbReference>
<dbReference type="GO" id="GO:0016887">
    <property type="term" value="F:ATP hydrolysis activity"/>
    <property type="evidence" value="ECO:0007669"/>
    <property type="project" value="InterPro"/>
</dbReference>
<reference evidence="6 7" key="1">
    <citation type="journal article" date="2017" name="Appl. Environ. Microbiol.">
        <title>Parallel evolution of two clades of a major Atlantic endemic Vibrio parahaemolyticus pathogen lineage by independent acquisition of related pathogenicity islands.</title>
        <authorList>
            <person name="Xu F."/>
            <person name="Gonzalez-Escalona N."/>
            <person name="Drees K.P."/>
            <person name="Sebra R.P."/>
            <person name="Cooper V.S."/>
            <person name="Jones S.H."/>
            <person name="Whistler C.A."/>
        </authorList>
    </citation>
    <scope>NUCLEOTIDE SEQUENCE [LARGE SCALE GENOMIC DNA]</scope>
    <source>
        <strain evidence="6 7">MAVP-3</strain>
    </source>
</reference>
<dbReference type="Proteomes" id="UP000214596">
    <property type="component" value="Unassembled WGS sequence"/>
</dbReference>
<dbReference type="PROSITE" id="PS50893">
    <property type="entry name" value="ABC_TRANSPORTER_2"/>
    <property type="match status" value="1"/>
</dbReference>
<evidence type="ECO:0000256" key="3">
    <source>
        <dbReference type="ARBA" id="ARBA00022840"/>
    </source>
</evidence>
<dbReference type="GO" id="GO:0005886">
    <property type="term" value="C:plasma membrane"/>
    <property type="evidence" value="ECO:0007669"/>
    <property type="project" value="TreeGrafter"/>
</dbReference>
<dbReference type="STRING" id="670.ACZ92_04675"/>
<dbReference type="Gene3D" id="3.40.50.300">
    <property type="entry name" value="P-loop containing nucleotide triphosphate hydrolases"/>
    <property type="match status" value="1"/>
</dbReference>
<dbReference type="PANTHER" id="PTHR24220:SF86">
    <property type="entry name" value="ABC TRANSPORTER ABCH.1"/>
    <property type="match status" value="1"/>
</dbReference>
<dbReference type="InterPro" id="IPR017911">
    <property type="entry name" value="MacB-like_ATP-bd"/>
</dbReference>
<evidence type="ECO:0000256" key="2">
    <source>
        <dbReference type="ARBA" id="ARBA00022741"/>
    </source>
</evidence>
<sequence length="202" mass="22106">MSDVLLKVEDLTRRFVSGDESLTVLNHINLEIKRGEMVAIVGASGSGKSTLMNVLGCLDKPSSGRYFINGQDVSTLESDQLAELRREYFGFIFQRYHLLGDLTAVANVEVPAVYAGVPHRQRTERAQSLLARLGLEDRLTHKPSQLSGGQQQRVSVARALMNGGEVILADEPTGALDSHSGQEMMALLKELHQLGHTIILVT</sequence>
<dbReference type="Pfam" id="PF00005">
    <property type="entry name" value="ABC_tran"/>
    <property type="match status" value="1"/>
</dbReference>
<comment type="similarity">
    <text evidence="4">Belongs to the ABC transporter superfamily. Macrolide exporter (TC 3.A.1.122) family.</text>
</comment>
<evidence type="ECO:0000256" key="1">
    <source>
        <dbReference type="ARBA" id="ARBA00022448"/>
    </source>
</evidence>
<dbReference type="AlphaFoldDB" id="A0A227JGL5"/>
<evidence type="ECO:0000313" key="6">
    <source>
        <dbReference type="EMBL" id="OXE34170.1"/>
    </source>
</evidence>
<dbReference type="GO" id="GO:0005524">
    <property type="term" value="F:ATP binding"/>
    <property type="evidence" value="ECO:0007669"/>
    <property type="project" value="UniProtKB-KW"/>
</dbReference>
<dbReference type="InterPro" id="IPR003593">
    <property type="entry name" value="AAA+_ATPase"/>
</dbReference>
<dbReference type="CDD" id="cd03255">
    <property type="entry name" value="ABC_MJ0796_LolCDE_FtsE"/>
    <property type="match status" value="1"/>
</dbReference>